<feature type="transmembrane region" description="Helical" evidence="1">
    <location>
        <begin position="80"/>
        <end position="109"/>
    </location>
</feature>
<protein>
    <recommendedName>
        <fullName evidence="4">DUF4260 family protein</fullName>
    </recommendedName>
</protein>
<evidence type="ECO:0000313" key="2">
    <source>
        <dbReference type="EMBL" id="MBE1530741.1"/>
    </source>
</evidence>
<dbReference type="Proteomes" id="UP000627838">
    <property type="component" value="Unassembled WGS sequence"/>
</dbReference>
<dbReference type="RefSeq" id="WP_225960988.1">
    <property type="nucleotide sequence ID" value="NZ_JADBDZ010000001.1"/>
</dbReference>
<dbReference type="EMBL" id="JADBDZ010000001">
    <property type="protein sequence ID" value="MBE1530741.1"/>
    <property type="molecule type" value="Genomic_DNA"/>
</dbReference>
<proteinExistence type="predicted"/>
<accession>A0ABR9JJL1</accession>
<organism evidence="2 3">
    <name type="scientific">Actinomadura algeriensis</name>
    <dbReference type="NCBI Taxonomy" id="1679523"/>
    <lineage>
        <taxon>Bacteria</taxon>
        <taxon>Bacillati</taxon>
        <taxon>Actinomycetota</taxon>
        <taxon>Actinomycetes</taxon>
        <taxon>Streptosporangiales</taxon>
        <taxon>Thermomonosporaceae</taxon>
        <taxon>Actinomadura</taxon>
    </lineage>
</organism>
<feature type="transmembrane region" description="Helical" evidence="1">
    <location>
        <begin position="24"/>
        <end position="42"/>
    </location>
</feature>
<keyword evidence="1" id="KW-0472">Membrane</keyword>
<gene>
    <name evidence="2" type="ORF">H4W34_000574</name>
</gene>
<evidence type="ECO:0008006" key="4">
    <source>
        <dbReference type="Google" id="ProtNLM"/>
    </source>
</evidence>
<reference evidence="2 3" key="1">
    <citation type="submission" date="2020-10" db="EMBL/GenBank/DDBJ databases">
        <title>Sequencing the genomes of 1000 actinobacteria strains.</title>
        <authorList>
            <person name="Klenk H.-P."/>
        </authorList>
    </citation>
    <scope>NUCLEOTIDE SEQUENCE [LARGE SCALE GENOMIC DNA]</scope>
    <source>
        <strain evidence="2 3">DSM 46744</strain>
    </source>
</reference>
<keyword evidence="1" id="KW-0812">Transmembrane</keyword>
<keyword evidence="3" id="KW-1185">Reference proteome</keyword>
<comment type="caution">
    <text evidence="2">The sequence shown here is derived from an EMBL/GenBank/DDBJ whole genome shotgun (WGS) entry which is preliminary data.</text>
</comment>
<keyword evidence="1" id="KW-1133">Transmembrane helix</keyword>
<evidence type="ECO:0000256" key="1">
    <source>
        <dbReference type="SAM" id="Phobius"/>
    </source>
</evidence>
<name>A0ABR9JJL1_9ACTN</name>
<evidence type="ECO:0000313" key="3">
    <source>
        <dbReference type="Proteomes" id="UP000627838"/>
    </source>
</evidence>
<feature type="transmembrane region" description="Helical" evidence="1">
    <location>
        <begin position="49"/>
        <end position="68"/>
    </location>
</feature>
<sequence>MTAEHAPDDAPQGVSDDVGLPRKIGWGTFGLFLVAFAAFESFKYGLPTTGAALLFFALPDLARLAGARSPGVLYQAVNRVWIPLVVIVGYTFGPIVWPPLFTAGLGWLARIAVQRTFGRGRV</sequence>